<feature type="compositionally biased region" description="Polar residues" evidence="1">
    <location>
        <begin position="79"/>
        <end position="96"/>
    </location>
</feature>
<feature type="region of interest" description="Disordered" evidence="1">
    <location>
        <begin position="525"/>
        <end position="684"/>
    </location>
</feature>
<dbReference type="KEGG" id="gtr:GLOTRDRAFT_116562"/>
<name>S7RPJ8_GLOTA</name>
<feature type="region of interest" description="Disordered" evidence="1">
    <location>
        <begin position="34"/>
        <end position="236"/>
    </location>
</feature>
<dbReference type="eggNOG" id="ENOG502SK73">
    <property type="taxonomic scope" value="Eukaryota"/>
</dbReference>
<gene>
    <name evidence="2" type="ORF">GLOTRDRAFT_116562</name>
</gene>
<protein>
    <submittedName>
        <fullName evidence="2">Uncharacterized protein</fullName>
    </submittedName>
</protein>
<feature type="compositionally biased region" description="Polar residues" evidence="1">
    <location>
        <begin position="653"/>
        <end position="664"/>
    </location>
</feature>
<feature type="compositionally biased region" description="Low complexity" evidence="1">
    <location>
        <begin position="141"/>
        <end position="173"/>
    </location>
</feature>
<evidence type="ECO:0000256" key="1">
    <source>
        <dbReference type="SAM" id="MobiDB-lite"/>
    </source>
</evidence>
<feature type="region of interest" description="Disordered" evidence="1">
    <location>
        <begin position="333"/>
        <end position="495"/>
    </location>
</feature>
<feature type="compositionally biased region" description="Low complexity" evidence="1">
    <location>
        <begin position="211"/>
        <end position="222"/>
    </location>
</feature>
<sequence>MAALTATAQSALHPGPSWDETIVPTLRKRLEQESRMLSNRLSQASLGDDGYDQNFYQYSSPSASPTPSPRPSAIPRPSLSQSRPSEGSSHTTSSTRPAHFKRARTQSTPYVYDGLPAGSSPSPSPDLGRSRSPAVNGRPTRIPVSPRARSPSAASHFSSSTADANANATANLTPKPNGYHMSAVDEASRSTVDIPSKQSSSGILNEQPPFATASSVTSSSLLPDQASGRSSMDSEEHPYEHWYRGDYSRNGGVGELRVGKRMEMLEIASYGHSLRKMPEKASGYVSGRTSRADSEVTMGGRTRRRAESFGARGSLYIDEDAEAQQTGMVLDEHPLTDLDGEDDFSVEGGVASSSHASHPLAEDKTHTARLQAQTSTPSRIPARRQQTEPPKTPTLNGTRNTAGTSTLASSSTTQLNTPRTRPSPSASPTSTRQRTVSATTPNAKRRAKSPATSTPTSSAKKPKTKTPPRNLRQDDKRGSIAEYPIPKDGDDDMADAIPVWTQPKAKGNWDEVVLPVVARKKGLHGLYEEADGNTPQRKPEEQEPAPAPGTFGFDYSKYKPPRTDLGAEDIPMDEFGQHRDKQRQGADQGDWYGEPWPGHDREDDRPLPTTTHVNLDEDLERERAQMRLNPPRHSESPVPFARYHSPNPDAVSANGNIPQMQVSAEVQNEKRRRQQEEEDEAKGGCCKCVIM</sequence>
<keyword evidence="3" id="KW-1185">Reference proteome</keyword>
<feature type="compositionally biased region" description="Low complexity" evidence="1">
    <location>
        <begin position="400"/>
        <end position="435"/>
    </location>
</feature>
<feature type="compositionally biased region" description="Polar residues" evidence="1">
    <location>
        <begin position="35"/>
        <end position="45"/>
    </location>
</feature>
<evidence type="ECO:0000313" key="3">
    <source>
        <dbReference type="Proteomes" id="UP000030669"/>
    </source>
</evidence>
<evidence type="ECO:0000313" key="2">
    <source>
        <dbReference type="EMBL" id="EPQ54789.1"/>
    </source>
</evidence>
<feature type="compositionally biased region" description="Pro residues" evidence="1">
    <location>
        <begin position="64"/>
        <end position="74"/>
    </location>
</feature>
<accession>S7RPJ8</accession>
<dbReference type="Proteomes" id="UP000030669">
    <property type="component" value="Unassembled WGS sequence"/>
</dbReference>
<dbReference type="EMBL" id="KB469303">
    <property type="protein sequence ID" value="EPQ54789.1"/>
    <property type="molecule type" value="Genomic_DNA"/>
</dbReference>
<proteinExistence type="predicted"/>
<feature type="compositionally biased region" description="Polar residues" evidence="1">
    <location>
        <begin position="189"/>
        <end position="204"/>
    </location>
</feature>
<feature type="compositionally biased region" description="Basic and acidic residues" evidence="1">
    <location>
        <begin position="575"/>
        <end position="584"/>
    </location>
</feature>
<feature type="compositionally biased region" description="Low complexity" evidence="1">
    <location>
        <begin position="113"/>
        <end position="133"/>
    </location>
</feature>
<dbReference type="OMA" id="IPSWTQP"/>
<feature type="compositionally biased region" description="Basic and acidic residues" evidence="1">
    <location>
        <begin position="597"/>
        <end position="606"/>
    </location>
</feature>
<feature type="compositionally biased region" description="Polar residues" evidence="1">
    <location>
        <begin position="368"/>
        <end position="378"/>
    </location>
</feature>
<feature type="compositionally biased region" description="Low complexity" evidence="1">
    <location>
        <begin position="449"/>
        <end position="459"/>
    </location>
</feature>
<dbReference type="AlphaFoldDB" id="S7RPJ8"/>
<organism evidence="2 3">
    <name type="scientific">Gloeophyllum trabeum (strain ATCC 11539 / FP-39264 / Madison 617)</name>
    <name type="common">Brown rot fungus</name>
    <dbReference type="NCBI Taxonomy" id="670483"/>
    <lineage>
        <taxon>Eukaryota</taxon>
        <taxon>Fungi</taxon>
        <taxon>Dikarya</taxon>
        <taxon>Basidiomycota</taxon>
        <taxon>Agaricomycotina</taxon>
        <taxon>Agaricomycetes</taxon>
        <taxon>Gloeophyllales</taxon>
        <taxon>Gloeophyllaceae</taxon>
        <taxon>Gloeophyllum</taxon>
    </lineage>
</organism>
<dbReference type="RefSeq" id="XP_007867036.1">
    <property type="nucleotide sequence ID" value="XM_007868845.1"/>
</dbReference>
<reference evidence="2 3" key="1">
    <citation type="journal article" date="2012" name="Science">
        <title>The Paleozoic origin of enzymatic lignin decomposition reconstructed from 31 fungal genomes.</title>
        <authorList>
            <person name="Floudas D."/>
            <person name="Binder M."/>
            <person name="Riley R."/>
            <person name="Barry K."/>
            <person name="Blanchette R.A."/>
            <person name="Henrissat B."/>
            <person name="Martinez A.T."/>
            <person name="Otillar R."/>
            <person name="Spatafora J.W."/>
            <person name="Yadav J.S."/>
            <person name="Aerts A."/>
            <person name="Benoit I."/>
            <person name="Boyd A."/>
            <person name="Carlson A."/>
            <person name="Copeland A."/>
            <person name="Coutinho P.M."/>
            <person name="de Vries R.P."/>
            <person name="Ferreira P."/>
            <person name="Findley K."/>
            <person name="Foster B."/>
            <person name="Gaskell J."/>
            <person name="Glotzer D."/>
            <person name="Gorecki P."/>
            <person name="Heitman J."/>
            <person name="Hesse C."/>
            <person name="Hori C."/>
            <person name="Igarashi K."/>
            <person name="Jurgens J.A."/>
            <person name="Kallen N."/>
            <person name="Kersten P."/>
            <person name="Kohler A."/>
            <person name="Kuees U."/>
            <person name="Kumar T.K.A."/>
            <person name="Kuo A."/>
            <person name="LaButti K."/>
            <person name="Larrondo L.F."/>
            <person name="Lindquist E."/>
            <person name="Ling A."/>
            <person name="Lombard V."/>
            <person name="Lucas S."/>
            <person name="Lundell T."/>
            <person name="Martin R."/>
            <person name="McLaughlin D.J."/>
            <person name="Morgenstern I."/>
            <person name="Morin E."/>
            <person name="Murat C."/>
            <person name="Nagy L.G."/>
            <person name="Nolan M."/>
            <person name="Ohm R.A."/>
            <person name="Patyshakuliyeva A."/>
            <person name="Rokas A."/>
            <person name="Ruiz-Duenas F.J."/>
            <person name="Sabat G."/>
            <person name="Salamov A."/>
            <person name="Samejima M."/>
            <person name="Schmutz J."/>
            <person name="Slot J.C."/>
            <person name="St John F."/>
            <person name="Stenlid J."/>
            <person name="Sun H."/>
            <person name="Sun S."/>
            <person name="Syed K."/>
            <person name="Tsang A."/>
            <person name="Wiebenga A."/>
            <person name="Young D."/>
            <person name="Pisabarro A."/>
            <person name="Eastwood D.C."/>
            <person name="Martin F."/>
            <person name="Cullen D."/>
            <person name="Grigoriev I.V."/>
            <person name="Hibbett D.S."/>
        </authorList>
    </citation>
    <scope>NUCLEOTIDE SEQUENCE [LARGE SCALE GENOMIC DNA]</scope>
    <source>
        <strain evidence="2 3">ATCC 11539</strain>
    </source>
</reference>
<feature type="region of interest" description="Disordered" evidence="1">
    <location>
        <begin position="281"/>
        <end position="306"/>
    </location>
</feature>
<dbReference type="OrthoDB" id="3363891at2759"/>
<feature type="compositionally biased region" description="Polar residues" evidence="1">
    <location>
        <begin position="1"/>
        <end position="10"/>
    </location>
</feature>
<feature type="region of interest" description="Disordered" evidence="1">
    <location>
        <begin position="1"/>
        <end position="20"/>
    </location>
</feature>
<dbReference type="GeneID" id="19300200"/>
<dbReference type="HOGENOM" id="CLU_023533_0_0_1"/>
<feature type="compositionally biased region" description="Polar residues" evidence="1">
    <location>
        <begin position="387"/>
        <end position="399"/>
    </location>
</feature>